<dbReference type="InterPro" id="IPR052728">
    <property type="entry name" value="O2_lipid_transport_reg"/>
</dbReference>
<feature type="chain" id="PRO_5035877125" evidence="2">
    <location>
        <begin position="21"/>
        <end position="484"/>
    </location>
</feature>
<evidence type="ECO:0000256" key="1">
    <source>
        <dbReference type="SAM" id="Phobius"/>
    </source>
</evidence>
<feature type="transmembrane region" description="Helical" evidence="1">
    <location>
        <begin position="460"/>
        <end position="481"/>
    </location>
</feature>
<keyword evidence="1" id="KW-0812">Transmembrane</keyword>
<proteinExistence type="predicted"/>
<dbReference type="PANTHER" id="PTHR11161:SF0">
    <property type="entry name" value="O-ACYLTRANSFERASE LIKE PROTEIN"/>
    <property type="match status" value="1"/>
</dbReference>
<protein>
    <submittedName>
        <fullName evidence="4">Nose resistant to fluoxetine protein 6 like protein</fullName>
    </submittedName>
</protein>
<dbReference type="InterPro" id="IPR006621">
    <property type="entry name" value="Nose-resist-to-fluoxetine_N"/>
</dbReference>
<dbReference type="PANTHER" id="PTHR11161">
    <property type="entry name" value="O-ACYLTRANSFERASE"/>
    <property type="match status" value="1"/>
</dbReference>
<feature type="signal peptide" evidence="2">
    <location>
        <begin position="1"/>
        <end position="20"/>
    </location>
</feature>
<evidence type="ECO:0000313" key="5">
    <source>
        <dbReference type="Proteomes" id="UP000807504"/>
    </source>
</evidence>
<evidence type="ECO:0000259" key="3">
    <source>
        <dbReference type="SMART" id="SM00703"/>
    </source>
</evidence>
<reference evidence="4" key="2">
    <citation type="submission" date="2020-06" db="EMBL/GenBank/DDBJ databases">
        <authorList>
            <person name="Sheffer M."/>
        </authorList>
    </citation>
    <scope>NUCLEOTIDE SEQUENCE</scope>
</reference>
<accession>A0A8T0EPX4</accession>
<feature type="transmembrane region" description="Helical" evidence="1">
    <location>
        <begin position="307"/>
        <end position="325"/>
    </location>
</feature>
<dbReference type="Pfam" id="PF20146">
    <property type="entry name" value="NRF"/>
    <property type="match status" value="1"/>
</dbReference>
<dbReference type="AlphaFoldDB" id="A0A8T0EPX4"/>
<keyword evidence="1" id="KW-1133">Transmembrane helix</keyword>
<evidence type="ECO:0000313" key="4">
    <source>
        <dbReference type="EMBL" id="KAF8777840.1"/>
    </source>
</evidence>
<dbReference type="Proteomes" id="UP000807504">
    <property type="component" value="Unassembled WGS sequence"/>
</dbReference>
<dbReference type="EMBL" id="JABXBU010002072">
    <property type="protein sequence ID" value="KAF8777840.1"/>
    <property type="molecule type" value="Genomic_DNA"/>
</dbReference>
<dbReference type="InterPro" id="IPR002656">
    <property type="entry name" value="Acyl_transf_3_dom"/>
</dbReference>
<feature type="transmembrane region" description="Helical" evidence="1">
    <location>
        <begin position="345"/>
        <end position="371"/>
    </location>
</feature>
<comment type="caution">
    <text evidence="4">The sequence shown here is derived from an EMBL/GenBank/DDBJ whole genome shotgun (WGS) entry which is preliminary data.</text>
</comment>
<dbReference type="Pfam" id="PF01757">
    <property type="entry name" value="Acyl_transf_3"/>
    <property type="match status" value="1"/>
</dbReference>
<feature type="domain" description="Nose resistant-to-fluoxetine protein N-terminal" evidence="3">
    <location>
        <begin position="81"/>
        <end position="225"/>
    </location>
</feature>
<sequence>MISKMLIPLLLCLCLSAIFCEDNITTFKPVKDENGNIDLEVYRQRLDNQTKSFENGLKKLIRGGIKNLLPRIMSYNDDSISSNCSSGMMKYISGLSSVKLWAIRMLDATSKPAAGLFSGTVADFGDYDECLEVELPKRNGGIEFRGKYCSIEARPLMPPTPRNFSMARNTHAGPLDNVGKDLWIAGAAFHYLKFRFGIYPSLALGKTQSYLKNFLMSALIVSDAIEMDVQVPQCYVKEQSVLTTIHFVVMLHCWLQLRSPLQMWGPFWCITTFGTPRKILICFSAITNFRRLMCSSKGSEELKALHGMRALSMGWIILGHTYVWINYQLLRGSETFITYFNQIHFGAILNGWMSVEPFFFLSGLLTSYTVLKIMNKTKGRINVPIYIFRRYIRLTPPLLLTIGLLFFLPLISSGPMWYERVDPELKACTNYWWRSILYISNWSTMRNICVHPTWYLSADFQLHIISILFLFILYKFLCIAVDDI</sequence>
<dbReference type="GO" id="GO:0016747">
    <property type="term" value="F:acyltransferase activity, transferring groups other than amino-acyl groups"/>
    <property type="evidence" value="ECO:0007669"/>
    <property type="project" value="InterPro"/>
</dbReference>
<feature type="transmembrane region" description="Helical" evidence="1">
    <location>
        <begin position="391"/>
        <end position="411"/>
    </location>
</feature>
<organism evidence="4 5">
    <name type="scientific">Argiope bruennichi</name>
    <name type="common">Wasp spider</name>
    <name type="synonym">Aranea bruennichi</name>
    <dbReference type="NCBI Taxonomy" id="94029"/>
    <lineage>
        <taxon>Eukaryota</taxon>
        <taxon>Metazoa</taxon>
        <taxon>Ecdysozoa</taxon>
        <taxon>Arthropoda</taxon>
        <taxon>Chelicerata</taxon>
        <taxon>Arachnida</taxon>
        <taxon>Araneae</taxon>
        <taxon>Araneomorphae</taxon>
        <taxon>Entelegynae</taxon>
        <taxon>Araneoidea</taxon>
        <taxon>Araneidae</taxon>
        <taxon>Argiope</taxon>
    </lineage>
</organism>
<keyword evidence="2" id="KW-0732">Signal</keyword>
<name>A0A8T0EPX4_ARGBR</name>
<keyword evidence="1" id="KW-0472">Membrane</keyword>
<keyword evidence="5" id="KW-1185">Reference proteome</keyword>
<feature type="transmembrane region" description="Helical" evidence="1">
    <location>
        <begin position="263"/>
        <end position="286"/>
    </location>
</feature>
<dbReference type="SMART" id="SM00703">
    <property type="entry name" value="NRF"/>
    <property type="match status" value="1"/>
</dbReference>
<reference evidence="4" key="1">
    <citation type="journal article" date="2020" name="bioRxiv">
        <title>Chromosome-level reference genome of the European wasp spider Argiope bruennichi: a resource for studies on range expansion and evolutionary adaptation.</title>
        <authorList>
            <person name="Sheffer M.M."/>
            <person name="Hoppe A."/>
            <person name="Krehenwinkel H."/>
            <person name="Uhl G."/>
            <person name="Kuss A.W."/>
            <person name="Jensen L."/>
            <person name="Jensen C."/>
            <person name="Gillespie R.G."/>
            <person name="Hoff K.J."/>
            <person name="Prost S."/>
        </authorList>
    </citation>
    <scope>NUCLEOTIDE SEQUENCE</scope>
</reference>
<gene>
    <name evidence="4" type="ORF">HNY73_014635</name>
</gene>
<evidence type="ECO:0000256" key="2">
    <source>
        <dbReference type="SAM" id="SignalP"/>
    </source>
</evidence>